<proteinExistence type="predicted"/>
<dbReference type="EMBL" id="JBHRWO010000010">
    <property type="protein sequence ID" value="MFC3493476.1"/>
    <property type="molecule type" value="Genomic_DNA"/>
</dbReference>
<feature type="transmembrane region" description="Helical" evidence="2">
    <location>
        <begin position="27"/>
        <end position="49"/>
    </location>
</feature>
<dbReference type="SUPFAM" id="SSF81585">
    <property type="entry name" value="PsbU/PolX domain-like"/>
    <property type="match status" value="1"/>
</dbReference>
<name>A0ABV7PXY7_9ACTN</name>
<evidence type="ECO:0000313" key="4">
    <source>
        <dbReference type="Proteomes" id="UP001595712"/>
    </source>
</evidence>
<protein>
    <recommendedName>
        <fullName evidence="5">Helix-hairpin-helix domain-containing protein</fullName>
    </recommendedName>
</protein>
<keyword evidence="4" id="KW-1185">Reference proteome</keyword>
<sequence length="245" mass="26273">MPSTPPAPAVRPHSRPATPTGPGAATIPWALLPILVPGAGAPLAFGVAAGRRPSPKTVVPAVVYTAALVGIFAFMLPFDVGETPEWALWSAFLSLLTGTFGASVHLFAIRRYVWAPREATAAPKAPKSAPREAGPDWVAPALDRSSRLREDARRLAEGDPSLAKRSGVGRPDQPRNLDDGGLIDVNHAPVEVLRDLPGFNESTARQVRERVDRLGPFQSLDEVILEVDVSPAFERHLREYAVLIP</sequence>
<keyword evidence="2" id="KW-0472">Membrane</keyword>
<evidence type="ECO:0008006" key="5">
    <source>
        <dbReference type="Google" id="ProtNLM"/>
    </source>
</evidence>
<feature type="region of interest" description="Disordered" evidence="1">
    <location>
        <begin position="1"/>
        <end position="21"/>
    </location>
</feature>
<organism evidence="3 4">
    <name type="scientific">Glycomyces rhizosphaerae</name>
    <dbReference type="NCBI Taxonomy" id="2054422"/>
    <lineage>
        <taxon>Bacteria</taxon>
        <taxon>Bacillati</taxon>
        <taxon>Actinomycetota</taxon>
        <taxon>Actinomycetes</taxon>
        <taxon>Glycomycetales</taxon>
        <taxon>Glycomycetaceae</taxon>
        <taxon>Glycomyces</taxon>
    </lineage>
</organism>
<dbReference type="Proteomes" id="UP001595712">
    <property type="component" value="Unassembled WGS sequence"/>
</dbReference>
<dbReference type="RefSeq" id="WP_387975890.1">
    <property type="nucleotide sequence ID" value="NZ_JBHRWO010000010.1"/>
</dbReference>
<comment type="caution">
    <text evidence="3">The sequence shown here is derived from an EMBL/GenBank/DDBJ whole genome shotgun (WGS) entry which is preliminary data.</text>
</comment>
<keyword evidence="2" id="KW-1133">Transmembrane helix</keyword>
<gene>
    <name evidence="3" type="ORF">ACFO8M_13415</name>
</gene>
<feature type="transmembrane region" description="Helical" evidence="2">
    <location>
        <begin position="86"/>
        <end position="108"/>
    </location>
</feature>
<feature type="region of interest" description="Disordered" evidence="1">
    <location>
        <begin position="121"/>
        <end position="140"/>
    </location>
</feature>
<evidence type="ECO:0000256" key="2">
    <source>
        <dbReference type="SAM" id="Phobius"/>
    </source>
</evidence>
<evidence type="ECO:0000256" key="1">
    <source>
        <dbReference type="SAM" id="MobiDB-lite"/>
    </source>
</evidence>
<evidence type="ECO:0000313" key="3">
    <source>
        <dbReference type="EMBL" id="MFC3493476.1"/>
    </source>
</evidence>
<keyword evidence="2" id="KW-0812">Transmembrane</keyword>
<accession>A0ABV7PXY7</accession>
<feature type="transmembrane region" description="Helical" evidence="2">
    <location>
        <begin position="61"/>
        <end position="80"/>
    </location>
</feature>
<dbReference type="Gene3D" id="1.10.150.320">
    <property type="entry name" value="Photosystem II 12 kDa extrinsic protein"/>
    <property type="match status" value="1"/>
</dbReference>
<reference evidence="4" key="1">
    <citation type="journal article" date="2019" name="Int. J. Syst. Evol. Microbiol.">
        <title>The Global Catalogue of Microorganisms (GCM) 10K type strain sequencing project: providing services to taxonomists for standard genome sequencing and annotation.</title>
        <authorList>
            <consortium name="The Broad Institute Genomics Platform"/>
            <consortium name="The Broad Institute Genome Sequencing Center for Infectious Disease"/>
            <person name="Wu L."/>
            <person name="Ma J."/>
        </authorList>
    </citation>
    <scope>NUCLEOTIDE SEQUENCE [LARGE SCALE GENOMIC DNA]</scope>
    <source>
        <strain evidence="4">CGMCC 4.7396</strain>
    </source>
</reference>
<feature type="region of interest" description="Disordered" evidence="1">
    <location>
        <begin position="154"/>
        <end position="182"/>
    </location>
</feature>